<reference evidence="3 4" key="1">
    <citation type="journal article" date="2016" name="Nat. Commun.">
        <title>Thousands of microbial genomes shed light on interconnected biogeochemical processes in an aquifer system.</title>
        <authorList>
            <person name="Anantharaman K."/>
            <person name="Brown C.T."/>
            <person name="Hug L.A."/>
            <person name="Sharon I."/>
            <person name="Castelle C.J."/>
            <person name="Probst A.J."/>
            <person name="Thomas B.C."/>
            <person name="Singh A."/>
            <person name="Wilkins M.J."/>
            <person name="Karaoz U."/>
            <person name="Brodie E.L."/>
            <person name="Williams K.H."/>
            <person name="Hubbard S.S."/>
            <person name="Banfield J.F."/>
        </authorList>
    </citation>
    <scope>NUCLEOTIDE SEQUENCE [LARGE SCALE GENOMIC DNA]</scope>
</reference>
<gene>
    <name evidence="3" type="ORF">A3B25_02505</name>
</gene>
<dbReference type="GO" id="GO:0016491">
    <property type="term" value="F:oxidoreductase activity"/>
    <property type="evidence" value="ECO:0007669"/>
    <property type="project" value="UniProtKB-KW"/>
</dbReference>
<evidence type="ECO:0000259" key="2">
    <source>
        <dbReference type="Pfam" id="PF08240"/>
    </source>
</evidence>
<dbReference type="SUPFAM" id="SSF51735">
    <property type="entry name" value="NAD(P)-binding Rossmann-fold domains"/>
    <property type="match status" value="1"/>
</dbReference>
<dbReference type="Pfam" id="PF08240">
    <property type="entry name" value="ADH_N"/>
    <property type="match status" value="1"/>
</dbReference>
<evidence type="ECO:0000313" key="3">
    <source>
        <dbReference type="EMBL" id="OGZ53173.1"/>
    </source>
</evidence>
<dbReference type="Gene3D" id="3.90.180.10">
    <property type="entry name" value="Medium-chain alcohol dehydrogenases, catalytic domain"/>
    <property type="match status" value="1"/>
</dbReference>
<dbReference type="Proteomes" id="UP000179106">
    <property type="component" value="Unassembled WGS sequence"/>
</dbReference>
<keyword evidence="1" id="KW-0560">Oxidoreductase</keyword>
<dbReference type="CDD" id="cd05188">
    <property type="entry name" value="MDR"/>
    <property type="match status" value="1"/>
</dbReference>
<dbReference type="EMBL" id="MHNW01000028">
    <property type="protein sequence ID" value="OGZ53173.1"/>
    <property type="molecule type" value="Genomic_DNA"/>
</dbReference>
<protein>
    <recommendedName>
        <fullName evidence="2">Alcohol dehydrogenase-like N-terminal domain-containing protein</fullName>
    </recommendedName>
</protein>
<dbReference type="SUPFAM" id="SSF50129">
    <property type="entry name" value="GroES-like"/>
    <property type="match status" value="1"/>
</dbReference>
<sequence>MIELLEGEKLFKTANSLFFYKKGRATIGPARTPYDILFRNAGKQGRWNVAVKPLVVGLCPSDMAGGMLEFPPSSTRSLSDPKNPAVAGHEFVGRVIAASKTACGELRRRGISLGDLVAGDINVGCGFCSQCKRGDPAVYCLQGATFAGVGSSPHGADWVQRQTGRPHVPGAYTEGFIVLPASNVHKVPRQAVKNVKALALFCQADAVACAKTSCNIMGLVTFKQMRGFDNPSVLVIGAGRLGTWHIAVIKDILPNARIFVADIKQANLKSIASLFGISKNRQYYVRGKHSFLRRHIENVFGKNKFFDFIIDTAGHGVLTGRAITDMILLNVAPGGRFWTTSHTGIPGVDAGHPMILLGSKSFGNGLSPQNNFPYAVDFLAKYAKQYIHCLAELPNGLADKRLARIVATGGSGHKRKESGIIFYSIVNQPNL</sequence>
<accession>A0A1G2GSJ5</accession>
<dbReference type="STRING" id="1802126.A3B25_02505"/>
<feature type="domain" description="Alcohol dehydrogenase-like N-terminal" evidence="2">
    <location>
        <begin position="48"/>
        <end position="188"/>
    </location>
</feature>
<dbReference type="AlphaFoldDB" id="A0A1G2GSJ5"/>
<dbReference type="InterPro" id="IPR050129">
    <property type="entry name" value="Zn_alcohol_dh"/>
</dbReference>
<dbReference type="Gene3D" id="3.40.50.720">
    <property type="entry name" value="NAD(P)-binding Rossmann-like Domain"/>
    <property type="match status" value="1"/>
</dbReference>
<proteinExistence type="predicted"/>
<dbReference type="InterPro" id="IPR036291">
    <property type="entry name" value="NAD(P)-bd_dom_sf"/>
</dbReference>
<dbReference type="PANTHER" id="PTHR43401:SF2">
    <property type="entry name" value="L-THREONINE 3-DEHYDROGENASE"/>
    <property type="match status" value="1"/>
</dbReference>
<comment type="caution">
    <text evidence="3">The sequence shown here is derived from an EMBL/GenBank/DDBJ whole genome shotgun (WGS) entry which is preliminary data.</text>
</comment>
<organism evidence="3 4">
    <name type="scientific">Candidatus Ryanbacteria bacterium RIFCSPLOWO2_01_FULL_48_26</name>
    <dbReference type="NCBI Taxonomy" id="1802126"/>
    <lineage>
        <taxon>Bacteria</taxon>
        <taxon>Candidatus Ryaniibacteriota</taxon>
    </lineage>
</organism>
<dbReference type="InterPro" id="IPR011032">
    <property type="entry name" value="GroES-like_sf"/>
</dbReference>
<name>A0A1G2GSJ5_9BACT</name>
<dbReference type="PANTHER" id="PTHR43401">
    <property type="entry name" value="L-THREONINE 3-DEHYDROGENASE"/>
    <property type="match status" value="1"/>
</dbReference>
<evidence type="ECO:0000313" key="4">
    <source>
        <dbReference type="Proteomes" id="UP000179106"/>
    </source>
</evidence>
<evidence type="ECO:0000256" key="1">
    <source>
        <dbReference type="ARBA" id="ARBA00023002"/>
    </source>
</evidence>
<dbReference type="InterPro" id="IPR013154">
    <property type="entry name" value="ADH-like_N"/>
</dbReference>